<evidence type="ECO:0000256" key="7">
    <source>
        <dbReference type="ARBA" id="ARBA00037982"/>
    </source>
</evidence>
<evidence type="ECO:0000256" key="10">
    <source>
        <dbReference type="SAM" id="MobiDB-lite"/>
    </source>
</evidence>
<dbReference type="EC" id="2.7.11.1" evidence="1"/>
<dbReference type="Gene3D" id="3.30.200.20">
    <property type="entry name" value="Phosphorylase Kinase, domain 1"/>
    <property type="match status" value="1"/>
</dbReference>
<comment type="catalytic activity">
    <reaction evidence="8">
        <text>L-threonyl-[protein] + ATP = O-phospho-L-threonyl-[protein] + ADP + H(+)</text>
        <dbReference type="Rhea" id="RHEA:46608"/>
        <dbReference type="Rhea" id="RHEA-COMP:11060"/>
        <dbReference type="Rhea" id="RHEA-COMP:11605"/>
        <dbReference type="ChEBI" id="CHEBI:15378"/>
        <dbReference type="ChEBI" id="CHEBI:30013"/>
        <dbReference type="ChEBI" id="CHEBI:30616"/>
        <dbReference type="ChEBI" id="CHEBI:61977"/>
        <dbReference type="ChEBI" id="CHEBI:456216"/>
        <dbReference type="EC" id="2.7.11.1"/>
    </reaction>
</comment>
<evidence type="ECO:0000256" key="9">
    <source>
        <dbReference type="ARBA" id="ARBA00048679"/>
    </source>
</evidence>
<protein>
    <recommendedName>
        <fullName evidence="1">non-specific serine/threonine protein kinase</fullName>
        <ecNumber evidence="1">2.7.11.1</ecNumber>
    </recommendedName>
</protein>
<dbReference type="GO" id="GO:0005524">
    <property type="term" value="F:ATP binding"/>
    <property type="evidence" value="ECO:0007669"/>
    <property type="project" value="UniProtKB-KW"/>
</dbReference>
<dbReference type="FunFam" id="1.10.510.10:FF:000699">
    <property type="entry name" value="Probable serine/threonine-protein kinase iksA"/>
    <property type="match status" value="1"/>
</dbReference>
<dbReference type="InterPro" id="IPR011009">
    <property type="entry name" value="Kinase-like_dom_sf"/>
</dbReference>
<feature type="domain" description="Protein kinase" evidence="11">
    <location>
        <begin position="619"/>
        <end position="935"/>
    </location>
</feature>
<dbReference type="PANTHER" id="PTHR11042">
    <property type="entry name" value="EUKARYOTIC TRANSLATION INITIATION FACTOR 2-ALPHA KINASE EIF2-ALPHA KINASE -RELATED"/>
    <property type="match status" value="1"/>
</dbReference>
<comment type="caution">
    <text evidence="12">The sequence shown here is derived from an EMBL/GenBank/DDBJ whole genome shotgun (WGS) entry which is preliminary data.</text>
</comment>
<dbReference type="EMBL" id="ANFO01000435">
    <property type="protein sequence ID" value="KGQ09522.1"/>
    <property type="molecule type" value="Genomic_DNA"/>
</dbReference>
<dbReference type="InterPro" id="IPR001466">
    <property type="entry name" value="Beta-lactam-related"/>
</dbReference>
<keyword evidence="5 12" id="KW-0418">Kinase</keyword>
<keyword evidence="3" id="KW-0808">Transferase</keyword>
<evidence type="ECO:0000256" key="4">
    <source>
        <dbReference type="ARBA" id="ARBA00022741"/>
    </source>
</evidence>
<gene>
    <name evidence="12" type="ORF">BBAD15_g5132</name>
</gene>
<dbReference type="eggNOG" id="KOG0032">
    <property type="taxonomic scope" value="Eukaryota"/>
</dbReference>
<dbReference type="PANTHER" id="PTHR11042:SF138">
    <property type="entry name" value="SERINE_THREONINE-PROTEIN KINASE IKS1-RELATED"/>
    <property type="match status" value="1"/>
</dbReference>
<dbReference type="Pfam" id="PF00069">
    <property type="entry name" value="Pkinase"/>
    <property type="match status" value="1"/>
</dbReference>
<evidence type="ECO:0000259" key="11">
    <source>
        <dbReference type="PROSITE" id="PS50011"/>
    </source>
</evidence>
<sequence>MTKSNTAAALSIIIDDAANSSTPVGWDTPVSDILPDFVLSEQWATDHITVTDALCHRTGYPRHDLSGPYHNNTKEMIRRFRYLPMSAEPRAKWQYNNMMFGTMGHVIEKLGNTSLACFFRDRLWRPMGMNHTYLHPGEARAGGEHLATSFYWDNDTQTLYPMPQHDESSIAGAGMAISSVDDWSRYLRHMLDETGPVSKAGHAMIKKSHMVVDESVDVLAAAFTGQASYALGWNVGVFENEAVWYHSGYVNQMVSFMLFMPSRKFAYVAMMNTNSLASLDAITARVLNDYFKVEPSKRFDPQEVYSKYRAKSEVELDTCPKFKYPNLVSAPQDAGAPLDTFLGTYHNDGYGTIAVSRDCAWQGPTNTPTAFSLFNGHCMLRVQKGNSFGNPLSYRLQHVSGASWVAWLYMDDYPMVKRPVACYRAQFEVDGQGTPVRFGIDMRDETAHTPLVWFDRAVNQLAHSSKTASYKFVPLTSAYPACSRHRNAVVVRDPDSQRLEIRGQTCPHCQQPLPQGSTSAANHTYDRYEGAEDSFVDPEYFRMLRRGNYNFLPAARASQSPVRTLPRPDYNGGRIGFRSPEVLDEEEDLEPIRAPEQSQRRGSRIRREAFSPNYYKTFFSEERVLGKGGKGVVLLVRHKLDGHSLGQFACKRVPVGDDHEWLEKALVEVELLANLSHPNLVSYRHVWLEDVRLSMFGPPVACAFILQQYCNGGDLQHHVVGDVPTPTTKEELKAQMRRRSKGQPEPPKNLTGVKSQLALEEIYSLFKDVTTGVDYLHHHNYIHRDLKPSNCLIHRDNSGIRCLISDFGEVQVENAARNSTGATGTISYCAPEVLKLDPATGFYGNFTTKSDMFSLGMILYFMCFGKLPYRSANAIQEELEDVELLRAEIADWKGFKDERRERPDLPAKLYTLLKKLLSLDPAERPSANEVLHAMTSETNFETLGRPERANPVLGGLRGSRVQNLDTPAGSGTPVPDTTQNTNRGYDDSAAWVASENADANISSSLPDDRVVEQSLTVSHRDANGYRDESATPTATSVIAAAPRHMSPHDHHHQRAPTTPLLLPPPRSRWADIEHRISVVLYHACHALGIETQSLVYAFQLALFALKTATLARPCWPYVANLEVCAPLLVVAALELLFASSPVSHVGGGPLRGGQRYHVGGLFQARGTGALLLAFHFATLWLAGRWDALCVHGPHQEWTDW</sequence>
<dbReference type="CDD" id="cd00180">
    <property type="entry name" value="PKc"/>
    <property type="match status" value="1"/>
</dbReference>
<evidence type="ECO:0000256" key="8">
    <source>
        <dbReference type="ARBA" id="ARBA00047899"/>
    </source>
</evidence>
<dbReference type="SUPFAM" id="SSF56601">
    <property type="entry name" value="beta-lactamase/transpeptidase-like"/>
    <property type="match status" value="1"/>
</dbReference>
<evidence type="ECO:0000313" key="13">
    <source>
        <dbReference type="Proteomes" id="UP000030106"/>
    </source>
</evidence>
<dbReference type="GO" id="GO:0005634">
    <property type="term" value="C:nucleus"/>
    <property type="evidence" value="ECO:0007669"/>
    <property type="project" value="TreeGrafter"/>
</dbReference>
<evidence type="ECO:0000256" key="3">
    <source>
        <dbReference type="ARBA" id="ARBA00022679"/>
    </source>
</evidence>
<keyword evidence="6" id="KW-0067">ATP-binding</keyword>
<dbReference type="FunFam" id="3.30.200.20:FF:000306">
    <property type="entry name" value="IKS protein kinase"/>
    <property type="match status" value="1"/>
</dbReference>
<feature type="region of interest" description="Disordered" evidence="10">
    <location>
        <begin position="960"/>
        <end position="982"/>
    </location>
</feature>
<accession>A0A0A2VT37</accession>
<dbReference type="OrthoDB" id="1405469at2759"/>
<evidence type="ECO:0000256" key="1">
    <source>
        <dbReference type="ARBA" id="ARBA00012513"/>
    </source>
</evidence>
<keyword evidence="2" id="KW-0723">Serine/threonine-protein kinase</keyword>
<evidence type="ECO:0000256" key="5">
    <source>
        <dbReference type="ARBA" id="ARBA00022777"/>
    </source>
</evidence>
<name>A0A0A2VT37_BEABA</name>
<dbReference type="Pfam" id="PF00144">
    <property type="entry name" value="Beta-lactamase"/>
    <property type="match status" value="1"/>
</dbReference>
<dbReference type="InterPro" id="IPR012338">
    <property type="entry name" value="Beta-lactam/transpept-like"/>
</dbReference>
<dbReference type="STRING" id="1245745.A0A0A2VT37"/>
<dbReference type="Gene3D" id="1.10.510.10">
    <property type="entry name" value="Transferase(Phosphotransferase) domain 1"/>
    <property type="match status" value="1"/>
</dbReference>
<organism evidence="12 13">
    <name type="scientific">Beauveria bassiana D1-5</name>
    <dbReference type="NCBI Taxonomy" id="1245745"/>
    <lineage>
        <taxon>Eukaryota</taxon>
        <taxon>Fungi</taxon>
        <taxon>Dikarya</taxon>
        <taxon>Ascomycota</taxon>
        <taxon>Pezizomycotina</taxon>
        <taxon>Sordariomycetes</taxon>
        <taxon>Hypocreomycetidae</taxon>
        <taxon>Hypocreales</taxon>
        <taxon>Cordycipitaceae</taxon>
        <taxon>Beauveria</taxon>
    </lineage>
</organism>
<dbReference type="Proteomes" id="UP000030106">
    <property type="component" value="Unassembled WGS sequence"/>
</dbReference>
<dbReference type="PROSITE" id="PS00108">
    <property type="entry name" value="PROTEIN_KINASE_ST"/>
    <property type="match status" value="1"/>
</dbReference>
<dbReference type="SMART" id="SM00220">
    <property type="entry name" value="S_TKc"/>
    <property type="match status" value="1"/>
</dbReference>
<dbReference type="InterPro" id="IPR050339">
    <property type="entry name" value="CC_SR_Kinase"/>
</dbReference>
<evidence type="ECO:0000256" key="6">
    <source>
        <dbReference type="ARBA" id="ARBA00022840"/>
    </source>
</evidence>
<evidence type="ECO:0000313" key="12">
    <source>
        <dbReference type="EMBL" id="KGQ09522.1"/>
    </source>
</evidence>
<dbReference type="SUPFAM" id="SSF56112">
    <property type="entry name" value="Protein kinase-like (PK-like)"/>
    <property type="match status" value="1"/>
</dbReference>
<dbReference type="Gene3D" id="3.40.710.10">
    <property type="entry name" value="DD-peptidase/beta-lactamase superfamily"/>
    <property type="match status" value="1"/>
</dbReference>
<dbReference type="AlphaFoldDB" id="A0A0A2VT37"/>
<comment type="similarity">
    <text evidence="7">Belongs to the protein kinase superfamily. Ser/Thr protein kinase family. GCN2 subfamily.</text>
</comment>
<evidence type="ECO:0000256" key="2">
    <source>
        <dbReference type="ARBA" id="ARBA00022527"/>
    </source>
</evidence>
<reference evidence="12 13" key="1">
    <citation type="submission" date="2012-10" db="EMBL/GenBank/DDBJ databases">
        <title>Genome sequencing and analysis of entomopathogenic fungi Beauveria bassiana D1-5.</title>
        <authorList>
            <person name="Li Q."/>
            <person name="Wang L."/>
            <person name="Zhang Z."/>
            <person name="Wang Q."/>
            <person name="Ren J."/>
            <person name="Wang M."/>
            <person name="Xu W."/>
            <person name="Wang J."/>
            <person name="Lu Y."/>
            <person name="Du Q."/>
            <person name="Sun Z."/>
        </authorList>
    </citation>
    <scope>NUCLEOTIDE SEQUENCE [LARGE SCALE GENOMIC DNA]</scope>
    <source>
        <strain evidence="12 13">D1-5</strain>
    </source>
</reference>
<proteinExistence type="inferred from homology"/>
<dbReference type="InterPro" id="IPR000719">
    <property type="entry name" value="Prot_kinase_dom"/>
</dbReference>
<dbReference type="PROSITE" id="PS50011">
    <property type="entry name" value="PROTEIN_KINASE_DOM"/>
    <property type="match status" value="1"/>
</dbReference>
<dbReference type="HOGENOM" id="CLU_270849_0_0_1"/>
<dbReference type="InterPro" id="IPR008271">
    <property type="entry name" value="Ser/Thr_kinase_AS"/>
</dbReference>
<keyword evidence="4" id="KW-0547">Nucleotide-binding</keyword>
<comment type="catalytic activity">
    <reaction evidence="9">
        <text>L-seryl-[protein] + ATP = O-phospho-L-seryl-[protein] + ADP + H(+)</text>
        <dbReference type="Rhea" id="RHEA:17989"/>
        <dbReference type="Rhea" id="RHEA-COMP:9863"/>
        <dbReference type="Rhea" id="RHEA-COMP:11604"/>
        <dbReference type="ChEBI" id="CHEBI:15378"/>
        <dbReference type="ChEBI" id="CHEBI:29999"/>
        <dbReference type="ChEBI" id="CHEBI:30616"/>
        <dbReference type="ChEBI" id="CHEBI:83421"/>
        <dbReference type="ChEBI" id="CHEBI:456216"/>
        <dbReference type="EC" id="2.7.11.1"/>
    </reaction>
</comment>
<dbReference type="GO" id="GO:0004674">
    <property type="term" value="F:protein serine/threonine kinase activity"/>
    <property type="evidence" value="ECO:0007669"/>
    <property type="project" value="UniProtKB-KW"/>
</dbReference>
<dbReference type="GO" id="GO:0005737">
    <property type="term" value="C:cytoplasm"/>
    <property type="evidence" value="ECO:0007669"/>
    <property type="project" value="TreeGrafter"/>
</dbReference>